<dbReference type="EMBL" id="JAGGLM010000025">
    <property type="protein sequence ID" value="MBP2033903.1"/>
    <property type="molecule type" value="Genomic_DNA"/>
</dbReference>
<organism evidence="2 3">
    <name type="scientific">Clostridium algifaecis</name>
    <dbReference type="NCBI Taxonomy" id="1472040"/>
    <lineage>
        <taxon>Bacteria</taxon>
        <taxon>Bacillati</taxon>
        <taxon>Bacillota</taxon>
        <taxon>Clostridia</taxon>
        <taxon>Eubacteriales</taxon>
        <taxon>Clostridiaceae</taxon>
        <taxon>Clostridium</taxon>
    </lineage>
</organism>
<evidence type="ECO:0000313" key="2">
    <source>
        <dbReference type="EMBL" id="MBP2033903.1"/>
    </source>
</evidence>
<evidence type="ECO:0000256" key="1">
    <source>
        <dbReference type="SAM" id="Phobius"/>
    </source>
</evidence>
<dbReference type="Proteomes" id="UP001519307">
    <property type="component" value="Unassembled WGS sequence"/>
</dbReference>
<name>A0ABS4KV35_9CLOT</name>
<reference evidence="2 3" key="1">
    <citation type="submission" date="2021-03" db="EMBL/GenBank/DDBJ databases">
        <title>Genomic Encyclopedia of Type Strains, Phase IV (KMG-IV): sequencing the most valuable type-strain genomes for metagenomic binning, comparative biology and taxonomic classification.</title>
        <authorList>
            <person name="Goeker M."/>
        </authorList>
    </citation>
    <scope>NUCLEOTIDE SEQUENCE [LARGE SCALE GENOMIC DNA]</scope>
    <source>
        <strain evidence="2 3">DSM 28783</strain>
    </source>
</reference>
<sequence>MRNIPNLITITIILGTTVLMFIKSFSELLFIIYFICGISNVVPKIRNNIINIFTIKEKVTHFLLKS</sequence>
<proteinExistence type="predicted"/>
<keyword evidence="1" id="KW-1133">Transmembrane helix</keyword>
<keyword evidence="3" id="KW-1185">Reference proteome</keyword>
<comment type="caution">
    <text evidence="2">The sequence shown here is derived from an EMBL/GenBank/DDBJ whole genome shotgun (WGS) entry which is preliminary data.</text>
</comment>
<accession>A0ABS4KV35</accession>
<feature type="transmembrane region" description="Helical" evidence="1">
    <location>
        <begin position="7"/>
        <end position="35"/>
    </location>
</feature>
<gene>
    <name evidence="2" type="ORF">J2Z42_002616</name>
</gene>
<evidence type="ECO:0000313" key="3">
    <source>
        <dbReference type="Proteomes" id="UP001519307"/>
    </source>
</evidence>
<keyword evidence="1" id="KW-0812">Transmembrane</keyword>
<keyword evidence="1" id="KW-0472">Membrane</keyword>
<protein>
    <submittedName>
        <fullName evidence="2">Uncharacterized protein</fullName>
    </submittedName>
</protein>